<protein>
    <recommendedName>
        <fullName evidence="7">Transmembrane protein</fullName>
    </recommendedName>
</protein>
<keyword evidence="4 5" id="KW-0472">Membrane</keyword>
<feature type="transmembrane region" description="Helical" evidence="5">
    <location>
        <begin position="69"/>
        <end position="102"/>
    </location>
</feature>
<keyword evidence="3 5" id="KW-1133">Transmembrane helix</keyword>
<reference evidence="6" key="1">
    <citation type="submission" date="2018-06" db="EMBL/GenBank/DDBJ databases">
        <authorList>
            <person name="Zhirakovskaya E."/>
        </authorList>
    </citation>
    <scope>NUCLEOTIDE SEQUENCE</scope>
</reference>
<evidence type="ECO:0008006" key="7">
    <source>
        <dbReference type="Google" id="ProtNLM"/>
    </source>
</evidence>
<comment type="subcellular location">
    <subcellularLocation>
        <location evidence="1">Membrane</location>
        <topology evidence="1">Multi-pass membrane protein</topology>
    </subcellularLocation>
</comment>
<evidence type="ECO:0000256" key="3">
    <source>
        <dbReference type="ARBA" id="ARBA00022989"/>
    </source>
</evidence>
<feature type="transmembrane region" description="Helical" evidence="5">
    <location>
        <begin position="24"/>
        <end position="49"/>
    </location>
</feature>
<name>A0A3B0WHD4_9ZZZZ</name>
<evidence type="ECO:0000256" key="5">
    <source>
        <dbReference type="SAM" id="Phobius"/>
    </source>
</evidence>
<evidence type="ECO:0000256" key="4">
    <source>
        <dbReference type="ARBA" id="ARBA00023136"/>
    </source>
</evidence>
<keyword evidence="2 5" id="KW-0812">Transmembrane</keyword>
<proteinExistence type="predicted"/>
<evidence type="ECO:0000256" key="2">
    <source>
        <dbReference type="ARBA" id="ARBA00022692"/>
    </source>
</evidence>
<dbReference type="InterPro" id="IPR019109">
    <property type="entry name" value="MamF_MmsF"/>
</dbReference>
<organism evidence="6">
    <name type="scientific">hydrothermal vent metagenome</name>
    <dbReference type="NCBI Taxonomy" id="652676"/>
    <lineage>
        <taxon>unclassified sequences</taxon>
        <taxon>metagenomes</taxon>
        <taxon>ecological metagenomes</taxon>
    </lineage>
</organism>
<dbReference type="Pfam" id="PF09685">
    <property type="entry name" value="MamF_MmsF"/>
    <property type="match status" value="1"/>
</dbReference>
<evidence type="ECO:0000313" key="6">
    <source>
        <dbReference type="EMBL" id="VAW50057.1"/>
    </source>
</evidence>
<sequence length="129" mass="14838">MNSPIESPQSNKTPNSSPSTTFPMIIYTLYLISFTIPFTALIAIIMAYLNKTDENNFLQSHSQFQIRTFWIGLLYITIGSIIGLILSFVFIGLFILVFYIIWFIIRCIKGLIYLNKKQPIPNPTSWMFG</sequence>
<dbReference type="EMBL" id="UOFB01000430">
    <property type="protein sequence ID" value="VAW50057.1"/>
    <property type="molecule type" value="Genomic_DNA"/>
</dbReference>
<dbReference type="AlphaFoldDB" id="A0A3B0WHD4"/>
<gene>
    <name evidence="6" type="ORF">MNBD_GAMMA04-2120</name>
</gene>
<accession>A0A3B0WHD4</accession>
<evidence type="ECO:0000256" key="1">
    <source>
        <dbReference type="ARBA" id="ARBA00004141"/>
    </source>
</evidence>